<dbReference type="AlphaFoldDB" id="A0AAV9V1D0"/>
<dbReference type="PANTHER" id="PTHR35563:SF2">
    <property type="entry name" value="BARREL METAL-DEPENDENT HYDROLASE, PUTATIVE (AFU_ORTHOLOGUE AFUA_1G16240)-RELATED"/>
    <property type="match status" value="1"/>
</dbReference>
<evidence type="ECO:0000313" key="3">
    <source>
        <dbReference type="Proteomes" id="UP001375240"/>
    </source>
</evidence>
<name>A0AAV9V1D0_9PEZI</name>
<evidence type="ECO:0000259" key="1">
    <source>
        <dbReference type="Pfam" id="PF04909"/>
    </source>
</evidence>
<protein>
    <recommendedName>
        <fullName evidence="1">Amidohydrolase-related domain-containing protein</fullName>
    </recommendedName>
</protein>
<feature type="domain" description="Amidohydrolase-related" evidence="1">
    <location>
        <begin position="41"/>
        <end position="329"/>
    </location>
</feature>
<dbReference type="SUPFAM" id="SSF51556">
    <property type="entry name" value="Metallo-dependent hydrolases"/>
    <property type="match status" value="1"/>
</dbReference>
<accession>A0AAV9V1D0</accession>
<dbReference type="InterPro" id="IPR006680">
    <property type="entry name" value="Amidohydro-rel"/>
</dbReference>
<dbReference type="Pfam" id="PF04909">
    <property type="entry name" value="Amidohydro_2"/>
    <property type="match status" value="1"/>
</dbReference>
<comment type="caution">
    <text evidence="2">The sequence shown here is derived from an EMBL/GenBank/DDBJ whole genome shotgun (WGS) entry which is preliminary data.</text>
</comment>
<dbReference type="Gene3D" id="3.20.20.140">
    <property type="entry name" value="Metal-dependent hydrolases"/>
    <property type="match status" value="1"/>
</dbReference>
<organism evidence="2 3">
    <name type="scientific">Orbilia brochopaga</name>
    <dbReference type="NCBI Taxonomy" id="3140254"/>
    <lineage>
        <taxon>Eukaryota</taxon>
        <taxon>Fungi</taxon>
        <taxon>Dikarya</taxon>
        <taxon>Ascomycota</taxon>
        <taxon>Pezizomycotina</taxon>
        <taxon>Orbiliomycetes</taxon>
        <taxon>Orbiliales</taxon>
        <taxon>Orbiliaceae</taxon>
        <taxon>Orbilia</taxon>
    </lineage>
</organism>
<dbReference type="PANTHER" id="PTHR35563">
    <property type="entry name" value="BARREL METAL-DEPENDENT HYDROLASE, PUTATIVE (AFU_ORTHOLOGUE AFUA_1G16240)-RELATED"/>
    <property type="match status" value="1"/>
</dbReference>
<sequence length="336" mass="37365">MALRLRGPARPPMAIRQILRASTCHTRSNSTFALPLPPGSWDSHVHVIGPEHLFPFHPDRAYTPREAPLDHLQTFLKNLHPNITHPVLVALSVHGTDNSCILKALNDLAALNPNRPPRAVVSIDPHTISDDELAAMHAAGVRGARMNLKSSLAEPSGAEFDRTLRAYADRLKPLKTWPLQIHLSLHQVPLIADTIPKLGITVIIDHLAAPSTKKPLQPAHEQPGHKEFMRLLSRGEIYTKLSGMDRFPNLPALDEYATEVVATAPDRIVWASDWPHTGGVRMNPLGDRLRLQGFRGVDDHGALQRAVGVYCKGDEDIVRLVWRDNARVLWDYAENE</sequence>
<dbReference type="InterPro" id="IPR052358">
    <property type="entry name" value="Aro_Compnd_Degr_Hydrolases"/>
</dbReference>
<dbReference type="GO" id="GO:0016787">
    <property type="term" value="F:hydrolase activity"/>
    <property type="evidence" value="ECO:0007669"/>
    <property type="project" value="InterPro"/>
</dbReference>
<reference evidence="2 3" key="1">
    <citation type="submission" date="2019-10" db="EMBL/GenBank/DDBJ databases">
        <authorList>
            <person name="Palmer J.M."/>
        </authorList>
    </citation>
    <scope>NUCLEOTIDE SEQUENCE [LARGE SCALE GENOMIC DNA]</scope>
    <source>
        <strain evidence="2 3">TWF696</strain>
    </source>
</reference>
<dbReference type="InterPro" id="IPR032466">
    <property type="entry name" value="Metal_Hydrolase"/>
</dbReference>
<proteinExistence type="predicted"/>
<evidence type="ECO:0000313" key="2">
    <source>
        <dbReference type="EMBL" id="KAK6352885.1"/>
    </source>
</evidence>
<dbReference type="Proteomes" id="UP001375240">
    <property type="component" value="Unassembled WGS sequence"/>
</dbReference>
<dbReference type="EMBL" id="JAVHNQ010000003">
    <property type="protein sequence ID" value="KAK6352885.1"/>
    <property type="molecule type" value="Genomic_DNA"/>
</dbReference>
<keyword evidence="3" id="KW-1185">Reference proteome</keyword>
<gene>
    <name evidence="2" type="ORF">TWF696_004886</name>
</gene>